<accession>A0A0D9WXM7</accession>
<feature type="signal peptide" evidence="2">
    <location>
        <begin position="1"/>
        <end position="21"/>
    </location>
</feature>
<evidence type="ECO:0000313" key="4">
    <source>
        <dbReference type="EnsemblPlants" id="LPERR07G08660.1"/>
    </source>
</evidence>
<evidence type="ECO:0000313" key="5">
    <source>
        <dbReference type="Proteomes" id="UP000032180"/>
    </source>
</evidence>
<evidence type="ECO:0000256" key="2">
    <source>
        <dbReference type="SAM" id="SignalP"/>
    </source>
</evidence>
<dbReference type="InterPro" id="IPR001461">
    <property type="entry name" value="Aspartic_peptidase_A1"/>
</dbReference>
<dbReference type="AlphaFoldDB" id="A0A0D9WXM7"/>
<dbReference type="Proteomes" id="UP000032180">
    <property type="component" value="Chromosome 7"/>
</dbReference>
<reference evidence="4 5" key="1">
    <citation type="submission" date="2012-08" db="EMBL/GenBank/DDBJ databases">
        <title>Oryza genome evolution.</title>
        <authorList>
            <person name="Wing R.A."/>
        </authorList>
    </citation>
    <scope>NUCLEOTIDE SEQUENCE</scope>
</reference>
<comment type="similarity">
    <text evidence="1">Belongs to the peptidase A1 family.</text>
</comment>
<dbReference type="Pfam" id="PF14541">
    <property type="entry name" value="TAXi_C"/>
    <property type="match status" value="1"/>
</dbReference>
<dbReference type="PROSITE" id="PS51767">
    <property type="entry name" value="PEPTIDASE_A1"/>
    <property type="match status" value="1"/>
</dbReference>
<dbReference type="InterPro" id="IPR033121">
    <property type="entry name" value="PEPTIDASE_A1"/>
</dbReference>
<dbReference type="HOGENOM" id="CLU_032185_1_0_1"/>
<keyword evidence="5" id="KW-1185">Reference proteome</keyword>
<dbReference type="PANTHER" id="PTHR47965:SF17">
    <property type="entry name" value="OS01G0936900 PROTEIN"/>
    <property type="match status" value="1"/>
</dbReference>
<sequence>MYSSLVLTLIILLSLPCTLIATNDPNQTPRPILVRISKDTSTSLYTIPIKTGSRLVLDLGGPLLSSTCLAAHVNIPCRSSVCAAEIQENRWNCSSPSSTNTNGAGRSSSSLCSCSAYPYNPLDGRCARGDVTTTPMLANATDGVNPLYPVAFPVHAACAPASLLGGSLASAGAVGVAGLSDSPLSLPSQVAASLGVARTFALCLPGGSGTGAAIFGGGPFRLFSVAYTGITSDLVSYFNITRNARNGRIYIDVVGIAVNQRGADVSPESLALDAVGGRGGVMISTVAPYTVLRPDIYRAVIDAVDAELAFIPRMPASPPFERCFDAWALGSTRVGPPLSNVDFTLRHGGNLTFLGANTMVQVNERTLCFAFVEMGPTTPVIDGSPAVIIGGYQLENQLLVFDLEKGIMGSSGLLFWIRTTCSNFDFSWGIPRN</sequence>
<evidence type="ECO:0000256" key="1">
    <source>
        <dbReference type="ARBA" id="ARBA00007447"/>
    </source>
</evidence>
<feature type="chain" id="PRO_5002349569" description="Peptidase A1 domain-containing protein" evidence="2">
    <location>
        <begin position="22"/>
        <end position="433"/>
    </location>
</feature>
<dbReference type="Gramene" id="LPERR07G08660.1">
    <property type="protein sequence ID" value="LPERR07G08660.1"/>
    <property type="gene ID" value="LPERR07G08660"/>
</dbReference>
<reference evidence="4" key="3">
    <citation type="submission" date="2015-04" db="UniProtKB">
        <authorList>
            <consortium name="EnsemblPlants"/>
        </authorList>
    </citation>
    <scope>IDENTIFICATION</scope>
</reference>
<proteinExistence type="inferred from homology"/>
<dbReference type="Gene3D" id="2.40.70.10">
    <property type="entry name" value="Acid Proteases"/>
    <property type="match status" value="2"/>
</dbReference>
<dbReference type="GO" id="GO:0004190">
    <property type="term" value="F:aspartic-type endopeptidase activity"/>
    <property type="evidence" value="ECO:0007669"/>
    <property type="project" value="InterPro"/>
</dbReference>
<protein>
    <recommendedName>
        <fullName evidence="3">Peptidase A1 domain-containing protein</fullName>
    </recommendedName>
</protein>
<dbReference type="InterPro" id="IPR032861">
    <property type="entry name" value="TAXi_N"/>
</dbReference>
<dbReference type="GO" id="GO:0006508">
    <property type="term" value="P:proteolysis"/>
    <property type="evidence" value="ECO:0007669"/>
    <property type="project" value="InterPro"/>
</dbReference>
<dbReference type="InterPro" id="IPR032799">
    <property type="entry name" value="TAXi_C"/>
</dbReference>
<dbReference type="PANTHER" id="PTHR47965">
    <property type="entry name" value="ASPARTYL PROTEASE-RELATED"/>
    <property type="match status" value="1"/>
</dbReference>
<feature type="domain" description="Peptidase A1" evidence="3">
    <location>
        <begin position="32"/>
        <end position="411"/>
    </location>
</feature>
<dbReference type="InterPro" id="IPR021109">
    <property type="entry name" value="Peptidase_aspartic_dom_sf"/>
</dbReference>
<dbReference type="Pfam" id="PF14543">
    <property type="entry name" value="TAXi_N"/>
    <property type="match status" value="1"/>
</dbReference>
<organism evidence="4 5">
    <name type="scientific">Leersia perrieri</name>
    <dbReference type="NCBI Taxonomy" id="77586"/>
    <lineage>
        <taxon>Eukaryota</taxon>
        <taxon>Viridiplantae</taxon>
        <taxon>Streptophyta</taxon>
        <taxon>Embryophyta</taxon>
        <taxon>Tracheophyta</taxon>
        <taxon>Spermatophyta</taxon>
        <taxon>Magnoliopsida</taxon>
        <taxon>Liliopsida</taxon>
        <taxon>Poales</taxon>
        <taxon>Poaceae</taxon>
        <taxon>BOP clade</taxon>
        <taxon>Oryzoideae</taxon>
        <taxon>Oryzeae</taxon>
        <taxon>Oryzinae</taxon>
        <taxon>Leersia</taxon>
    </lineage>
</organism>
<dbReference type="EnsemblPlants" id="LPERR07G08660.1">
    <property type="protein sequence ID" value="LPERR07G08660.1"/>
    <property type="gene ID" value="LPERR07G08660"/>
</dbReference>
<dbReference type="eggNOG" id="KOG1339">
    <property type="taxonomic scope" value="Eukaryota"/>
</dbReference>
<name>A0A0D9WXM7_9ORYZ</name>
<reference evidence="5" key="2">
    <citation type="submission" date="2013-12" db="EMBL/GenBank/DDBJ databases">
        <authorList>
            <person name="Yu Y."/>
            <person name="Lee S."/>
            <person name="de Baynast K."/>
            <person name="Wissotski M."/>
            <person name="Liu L."/>
            <person name="Talag J."/>
            <person name="Goicoechea J."/>
            <person name="Angelova A."/>
            <person name="Jetty R."/>
            <person name="Kudrna D."/>
            <person name="Golser W."/>
            <person name="Rivera L."/>
            <person name="Zhang J."/>
            <person name="Wing R."/>
        </authorList>
    </citation>
    <scope>NUCLEOTIDE SEQUENCE</scope>
</reference>
<dbReference type="SUPFAM" id="SSF50630">
    <property type="entry name" value="Acid proteases"/>
    <property type="match status" value="1"/>
</dbReference>
<dbReference type="STRING" id="77586.A0A0D9WXM7"/>
<keyword evidence="2" id="KW-0732">Signal</keyword>
<evidence type="ECO:0000259" key="3">
    <source>
        <dbReference type="PROSITE" id="PS51767"/>
    </source>
</evidence>